<proteinExistence type="predicted"/>
<reference evidence="2 3" key="1">
    <citation type="submission" date="2017-05" db="EMBL/GenBank/DDBJ databases">
        <authorList>
            <person name="Varghese N."/>
            <person name="Submissions S."/>
        </authorList>
    </citation>
    <scope>NUCLEOTIDE SEQUENCE [LARGE SCALE GENOMIC DNA]</scope>
    <source>
        <strain evidence="2 3">DSM 18015</strain>
    </source>
</reference>
<dbReference type="EMBL" id="FXUO01000006">
    <property type="protein sequence ID" value="SMP94698.1"/>
    <property type="molecule type" value="Genomic_DNA"/>
</dbReference>
<keyword evidence="3" id="KW-1185">Reference proteome</keyword>
<dbReference type="RefSeq" id="WP_283417283.1">
    <property type="nucleotide sequence ID" value="NZ_FXUO01000006.1"/>
</dbReference>
<name>A0ABY1R3Y4_9FLAO</name>
<feature type="region of interest" description="Disordered" evidence="1">
    <location>
        <begin position="62"/>
        <end position="90"/>
    </location>
</feature>
<organism evidence="2 3">
    <name type="scientific">Epilithonimonas pallida</name>
    <dbReference type="NCBI Taxonomy" id="373671"/>
    <lineage>
        <taxon>Bacteria</taxon>
        <taxon>Pseudomonadati</taxon>
        <taxon>Bacteroidota</taxon>
        <taxon>Flavobacteriia</taxon>
        <taxon>Flavobacteriales</taxon>
        <taxon>Weeksellaceae</taxon>
        <taxon>Chryseobacterium group</taxon>
        <taxon>Epilithonimonas</taxon>
    </lineage>
</organism>
<comment type="caution">
    <text evidence="2">The sequence shown here is derived from an EMBL/GenBank/DDBJ whole genome shotgun (WGS) entry which is preliminary data.</text>
</comment>
<evidence type="ECO:0000313" key="3">
    <source>
        <dbReference type="Proteomes" id="UP001158050"/>
    </source>
</evidence>
<dbReference type="Proteomes" id="UP001158050">
    <property type="component" value="Unassembled WGS sequence"/>
</dbReference>
<feature type="compositionally biased region" description="Acidic residues" evidence="1">
    <location>
        <begin position="62"/>
        <end position="74"/>
    </location>
</feature>
<gene>
    <name evidence="2" type="ORF">SAMN05421679_10697</name>
</gene>
<evidence type="ECO:0000313" key="2">
    <source>
        <dbReference type="EMBL" id="SMP94698.1"/>
    </source>
</evidence>
<protein>
    <submittedName>
        <fullName evidence="2">Uncharacterized protein</fullName>
    </submittedName>
</protein>
<accession>A0ABY1R3Y4</accession>
<dbReference type="Pfam" id="PF20459">
    <property type="entry name" value="DUF6712"/>
    <property type="match status" value="1"/>
</dbReference>
<dbReference type="InterPro" id="IPR046558">
    <property type="entry name" value="DUF6712"/>
</dbReference>
<evidence type="ECO:0000256" key="1">
    <source>
        <dbReference type="SAM" id="MobiDB-lite"/>
    </source>
</evidence>
<sequence>MELIVKEPGFSADFKTIIGFVDSDMSFQRLKPTLEIATDEITDIISQETYDLVIQKLFPEENENQEPQEPDDSGNETSDSQNEESEVPAGFSQFNELTEKKQNDFISLLKYAIFLKTCILYLPTGDLSVSNNGRIMRRDDHTVAAFQWQIDKHDESLEQLYYRHLDRLLRFMFDNNLKINQKKYDHKNLIVNSIDIFETHFDINGSRLLYLKLLPGIKEAEKLQIIPRTGKDYHDIIKSDPDSDLAFLAQKCIVSSAMVWGINRLNLQLFPKGVLQNESKGSEGYSKKTADPVQKQGLAITFENDLNRDLLELEKTISILQNPPEILQNDNEPFKLPDLEFDENDKFISL</sequence>